<dbReference type="Pfam" id="PF10390">
    <property type="entry name" value="ELL"/>
    <property type="match status" value="1"/>
</dbReference>
<keyword evidence="4" id="KW-0804">Transcription</keyword>
<dbReference type="PROSITE" id="PS51980">
    <property type="entry name" value="OCEL"/>
    <property type="match status" value="1"/>
</dbReference>
<dbReference type="EMBL" id="GCES01111641">
    <property type="protein sequence ID" value="JAQ74681.1"/>
    <property type="molecule type" value="Transcribed_RNA"/>
</dbReference>
<evidence type="ECO:0000256" key="5">
    <source>
        <dbReference type="ARBA" id="ARBA00023242"/>
    </source>
</evidence>
<dbReference type="InterPro" id="IPR036390">
    <property type="entry name" value="WH_DNA-bd_sf"/>
</dbReference>
<keyword evidence="3" id="KW-0805">Transcription regulation</keyword>
<dbReference type="GO" id="GO:0032968">
    <property type="term" value="P:positive regulation of transcription elongation by RNA polymerase II"/>
    <property type="evidence" value="ECO:0007669"/>
    <property type="project" value="TreeGrafter"/>
</dbReference>
<dbReference type="InterPro" id="IPR042065">
    <property type="entry name" value="E3_ELL-like"/>
</dbReference>
<feature type="domain" description="OCEL" evidence="8">
    <location>
        <begin position="559"/>
        <end position="669"/>
    </location>
</feature>
<dbReference type="GO" id="GO:0000987">
    <property type="term" value="F:cis-regulatory region sequence-specific DNA binding"/>
    <property type="evidence" value="ECO:0007669"/>
    <property type="project" value="TreeGrafter"/>
</dbReference>
<dbReference type="GO" id="GO:0042795">
    <property type="term" value="P:snRNA transcription by RNA polymerase II"/>
    <property type="evidence" value="ECO:0007669"/>
    <property type="project" value="TreeGrafter"/>
</dbReference>
<sequence>MLRLQRDDGGGLVKMAALSEDGRYGLNCGQQGAERVSVLHVKLTETALRAIENYQSSANVPSLRPTVQFKGLQGHIKIPKTDSSDKFQNFDFYLSNVGKDNPQGSFECIHQYVSSSGASHLALLATVQDKLTVCATNDSYQVTRERMTQAVEDTRERGTKVIKPGGQYRGKQVHTRKPALSAPDVVPERKRSTPINPANTIRKCLSNNPVSQKPLRDRIIHLLALKSYKKLEVLGRLQRDGINQKGRNSLGTTLQQVANLNPKDNTYTLKEFIYRDVQRDWPGYSEDEKIQIDRLLARKLGLPTERVSSNSSPKDGLPSSPPKRQPDFDFIDPLAPKKARISHLSSRGPAASSSDRREDESSPSSKHSSLPPTVTSGPPSHLPVSSHPPAPSHQQLSPASNSNSPSTPEGCGTQDLPMDQSSSCRDPSPSPFSRSLQDRCQHPVPRAAASPSPPPCTSLTVNSTVITSPPLSSNTSKKFKKKSKKHKDKDRERNKGKRREKACSSPPVVAEQAEENHGVKKRPSAEEVIEQAVEKNSFKDQVKKKPVQSSESSSKIEMPDYVVKYTPLVSVDQRQSYKDDFNAEYDEYRQLHARVESITRRFTQLDAQCRKLVPGTKEHQKVQEEVLKEYKKMKQHNPNYHEEKQRCEYLHNKLAHIKRLIADFDQRRAQAWC</sequence>
<evidence type="ECO:0000256" key="6">
    <source>
        <dbReference type="PROSITE-ProRule" id="PRU01324"/>
    </source>
</evidence>
<feature type="compositionally biased region" description="Low complexity" evidence="7">
    <location>
        <begin position="362"/>
        <end position="385"/>
    </location>
</feature>
<evidence type="ECO:0000256" key="4">
    <source>
        <dbReference type="ARBA" id="ARBA00023163"/>
    </source>
</evidence>
<dbReference type="InterPro" id="IPR019464">
    <property type="entry name" value="ELL_N"/>
</dbReference>
<feature type="compositionally biased region" description="Low complexity" evidence="7">
    <location>
        <begin position="392"/>
        <end position="406"/>
    </location>
</feature>
<proteinExistence type="inferred from homology"/>
<feature type="compositionally biased region" description="Basic residues" evidence="7">
    <location>
        <begin position="477"/>
        <end position="500"/>
    </location>
</feature>
<dbReference type="GO" id="GO:0003746">
    <property type="term" value="F:translation elongation factor activity"/>
    <property type="evidence" value="ECO:0007669"/>
    <property type="project" value="UniProtKB-KW"/>
</dbReference>
<dbReference type="SUPFAM" id="SSF144292">
    <property type="entry name" value="occludin/ELL-like"/>
    <property type="match status" value="1"/>
</dbReference>
<name>A0A146S255_FUNHE</name>
<evidence type="ECO:0000313" key="10">
    <source>
        <dbReference type="EMBL" id="JAR25358.1"/>
    </source>
</evidence>
<comment type="subcellular location">
    <subcellularLocation>
        <location evidence="1">Nucleus</location>
    </subcellularLocation>
</comment>
<feature type="compositionally biased region" description="Polar residues" evidence="7">
    <location>
        <begin position="457"/>
        <end position="471"/>
    </location>
</feature>
<feature type="region of interest" description="Disordered" evidence="7">
    <location>
        <begin position="172"/>
        <end position="198"/>
    </location>
</feature>
<reference evidence="9" key="1">
    <citation type="submission" date="2015-01" db="EMBL/GenBank/DDBJ databases">
        <title>EvidentialGene: Evidence-directed Construction of Complete mRNA Transcriptomes without Genomes.</title>
        <authorList>
            <person name="Gilbert D.G."/>
        </authorList>
    </citation>
    <scope>NUCLEOTIDE SEQUENCE</scope>
</reference>
<keyword evidence="9" id="KW-0648">Protein biosynthesis</keyword>
<dbReference type="PANTHER" id="PTHR23288">
    <property type="entry name" value="OCCLUDIN AND RNA POLYMERASE II ELONGATION FACTOR ELL"/>
    <property type="match status" value="1"/>
</dbReference>
<accession>A0A146S255</accession>
<dbReference type="SUPFAM" id="SSF46785">
    <property type="entry name" value="Winged helix' DNA-binding domain"/>
    <property type="match status" value="1"/>
</dbReference>
<dbReference type="GO" id="GO:0008023">
    <property type="term" value="C:transcription elongation factor complex"/>
    <property type="evidence" value="ECO:0007669"/>
    <property type="project" value="InterPro"/>
</dbReference>
<dbReference type="Gene3D" id="1.10.10.2670">
    <property type="entry name" value="E3 ubiquitin-protein ligase"/>
    <property type="match status" value="1"/>
</dbReference>
<feature type="compositionally biased region" description="Polar residues" evidence="7">
    <location>
        <begin position="419"/>
        <end position="435"/>
    </location>
</feature>
<evidence type="ECO:0000313" key="9">
    <source>
        <dbReference type="EMBL" id="JAQ74681.1"/>
    </source>
</evidence>
<dbReference type="InterPro" id="IPR010844">
    <property type="entry name" value="Occludin_ELL"/>
</dbReference>
<dbReference type="PANTHER" id="PTHR23288:SF8">
    <property type="entry name" value="RNA POLYMERASE II ELONGATION FACTOR ELL2"/>
    <property type="match status" value="1"/>
</dbReference>
<keyword evidence="9" id="KW-0251">Elongation factor</keyword>
<dbReference type="GO" id="GO:0006368">
    <property type="term" value="P:transcription elongation by RNA polymerase II"/>
    <property type="evidence" value="ECO:0007669"/>
    <property type="project" value="InterPro"/>
</dbReference>
<dbReference type="Gene3D" id="6.10.140.340">
    <property type="match status" value="1"/>
</dbReference>
<evidence type="ECO:0000256" key="3">
    <source>
        <dbReference type="ARBA" id="ARBA00023015"/>
    </source>
</evidence>
<evidence type="ECO:0000256" key="1">
    <source>
        <dbReference type="ARBA" id="ARBA00004123"/>
    </source>
</evidence>
<comment type="similarity">
    <text evidence="2 6">Belongs to the ELL/occludin family.</text>
</comment>
<evidence type="ECO:0000259" key="8">
    <source>
        <dbReference type="PROSITE" id="PS51980"/>
    </source>
</evidence>
<dbReference type="AlphaFoldDB" id="A0A146S255"/>
<protein>
    <submittedName>
        <fullName evidence="9 10">RNA polymerase II elongation factor ELL</fullName>
    </submittedName>
</protein>
<dbReference type="EMBL" id="GCES01060965">
    <property type="protein sequence ID" value="JAR25358.1"/>
    <property type="molecule type" value="Transcribed_RNA"/>
</dbReference>
<evidence type="ECO:0000256" key="2">
    <source>
        <dbReference type="ARBA" id="ARBA00009171"/>
    </source>
</evidence>
<dbReference type="InterPro" id="IPR031176">
    <property type="entry name" value="ELL/occludin"/>
</dbReference>
<dbReference type="Pfam" id="PF07303">
    <property type="entry name" value="Occludin_ELL"/>
    <property type="match status" value="1"/>
</dbReference>
<feature type="region of interest" description="Disordered" evidence="7">
    <location>
        <begin position="304"/>
        <end position="527"/>
    </location>
</feature>
<keyword evidence="5" id="KW-0539">Nucleus</keyword>
<evidence type="ECO:0000256" key="7">
    <source>
        <dbReference type="SAM" id="MobiDB-lite"/>
    </source>
</evidence>
<organism evidence="9">
    <name type="scientific">Fundulus heteroclitus</name>
    <name type="common">Killifish</name>
    <name type="synonym">Mummichog</name>
    <dbReference type="NCBI Taxonomy" id="8078"/>
    <lineage>
        <taxon>Eukaryota</taxon>
        <taxon>Metazoa</taxon>
        <taxon>Chordata</taxon>
        <taxon>Craniata</taxon>
        <taxon>Vertebrata</taxon>
        <taxon>Euteleostomi</taxon>
        <taxon>Actinopterygii</taxon>
        <taxon>Neopterygii</taxon>
        <taxon>Teleostei</taxon>
        <taxon>Neoteleostei</taxon>
        <taxon>Acanthomorphata</taxon>
        <taxon>Ovalentaria</taxon>
        <taxon>Atherinomorphae</taxon>
        <taxon>Cyprinodontiformes</taxon>
        <taxon>Fundulidae</taxon>
        <taxon>Fundulus</taxon>
    </lineage>
</organism>